<dbReference type="InterPro" id="IPR017476">
    <property type="entry name" value="UDP-Glc/GDP-Man"/>
</dbReference>
<dbReference type="PIRSF" id="PIRSF000124">
    <property type="entry name" value="UDPglc_GDPman_dh"/>
    <property type="match status" value="1"/>
</dbReference>
<comment type="pathway">
    <text evidence="1">Nucleotide-sugar biosynthesis; UDP-alpha-D-glucuronate biosynthesis; UDP-alpha-D-glucuronate from UDP-alpha-D-glucose: step 1/1.</text>
</comment>
<keyword evidence="5" id="KW-0520">NAD</keyword>
<dbReference type="GO" id="GO:0006065">
    <property type="term" value="P:UDP-glucuronate biosynthetic process"/>
    <property type="evidence" value="ECO:0007669"/>
    <property type="project" value="UniProtKB-UniPathway"/>
</dbReference>
<dbReference type="SUPFAM" id="SSF48179">
    <property type="entry name" value="6-phosphogluconate dehydrogenase C-terminal domain-like"/>
    <property type="match status" value="1"/>
</dbReference>
<dbReference type="InterPro" id="IPR014027">
    <property type="entry name" value="UDP-Glc/GDP-Man_DH_C"/>
</dbReference>
<comment type="caution">
    <text evidence="8">The sequence shown here is derived from an EMBL/GenBank/DDBJ whole genome shotgun (WGS) entry which is preliminary data.</text>
</comment>
<comment type="catalytic activity">
    <reaction evidence="6">
        <text>UDP-alpha-D-glucose + 2 NAD(+) + H2O = UDP-alpha-D-glucuronate + 2 NADH + 3 H(+)</text>
        <dbReference type="Rhea" id="RHEA:23596"/>
        <dbReference type="ChEBI" id="CHEBI:15377"/>
        <dbReference type="ChEBI" id="CHEBI:15378"/>
        <dbReference type="ChEBI" id="CHEBI:57540"/>
        <dbReference type="ChEBI" id="CHEBI:57945"/>
        <dbReference type="ChEBI" id="CHEBI:58052"/>
        <dbReference type="ChEBI" id="CHEBI:58885"/>
        <dbReference type="EC" id="1.1.1.22"/>
    </reaction>
</comment>
<dbReference type="Pfam" id="PF00984">
    <property type="entry name" value="UDPG_MGDP_dh"/>
    <property type="match status" value="1"/>
</dbReference>
<dbReference type="SMART" id="SM00984">
    <property type="entry name" value="UDPG_MGDP_dh_C"/>
    <property type="match status" value="1"/>
</dbReference>
<evidence type="ECO:0000256" key="1">
    <source>
        <dbReference type="ARBA" id="ARBA00004701"/>
    </source>
</evidence>
<evidence type="ECO:0000256" key="5">
    <source>
        <dbReference type="ARBA" id="ARBA00023027"/>
    </source>
</evidence>
<dbReference type="Pfam" id="PF03721">
    <property type="entry name" value="UDPG_MGDP_dh_N"/>
    <property type="match status" value="1"/>
</dbReference>
<dbReference type="InterPro" id="IPR014026">
    <property type="entry name" value="UDP-Glc/GDP-Man_DH_dimer"/>
</dbReference>
<dbReference type="PIRSF" id="PIRSF500134">
    <property type="entry name" value="UDPglc_DH_bac"/>
    <property type="match status" value="1"/>
</dbReference>
<name>A0A644XCW1_9ZZZZ</name>
<dbReference type="Pfam" id="PF03720">
    <property type="entry name" value="UDPG_MGDP_dh_C"/>
    <property type="match status" value="1"/>
</dbReference>
<evidence type="ECO:0000256" key="2">
    <source>
        <dbReference type="ARBA" id="ARBA00006601"/>
    </source>
</evidence>
<dbReference type="InterPro" id="IPR008927">
    <property type="entry name" value="6-PGluconate_DH-like_C_sf"/>
</dbReference>
<accession>A0A644XCW1</accession>
<protein>
    <recommendedName>
        <fullName evidence="3">UDP-glucose 6-dehydrogenase</fullName>
        <ecNumber evidence="3">1.1.1.22</ecNumber>
    </recommendedName>
</protein>
<proteinExistence type="inferred from homology"/>
<dbReference type="EC" id="1.1.1.22" evidence="3"/>
<evidence type="ECO:0000256" key="6">
    <source>
        <dbReference type="ARBA" id="ARBA00047473"/>
    </source>
</evidence>
<reference evidence="8" key="1">
    <citation type="submission" date="2019-08" db="EMBL/GenBank/DDBJ databases">
        <authorList>
            <person name="Kucharzyk K."/>
            <person name="Murdoch R.W."/>
            <person name="Higgins S."/>
            <person name="Loffler F."/>
        </authorList>
    </citation>
    <scope>NUCLEOTIDE SEQUENCE</scope>
</reference>
<comment type="similarity">
    <text evidence="2">Belongs to the UDP-glucose/GDP-mannose dehydrogenase family.</text>
</comment>
<dbReference type="EMBL" id="VSSQ01002218">
    <property type="protein sequence ID" value="MPM14060.1"/>
    <property type="molecule type" value="Genomic_DNA"/>
</dbReference>
<dbReference type="PROSITE" id="PS51257">
    <property type="entry name" value="PROKAR_LIPOPROTEIN"/>
    <property type="match status" value="1"/>
</dbReference>
<evidence type="ECO:0000313" key="8">
    <source>
        <dbReference type="EMBL" id="MPM14060.1"/>
    </source>
</evidence>
<dbReference type="AlphaFoldDB" id="A0A644XCW1"/>
<dbReference type="UniPathway" id="UPA00038">
    <property type="reaction ID" value="UER00491"/>
</dbReference>
<feature type="domain" description="UDP-glucose/GDP-mannose dehydrogenase C-terminal" evidence="7">
    <location>
        <begin position="321"/>
        <end position="426"/>
    </location>
</feature>
<dbReference type="InterPro" id="IPR001732">
    <property type="entry name" value="UDP-Glc/GDP-Man_DH_N"/>
</dbReference>
<dbReference type="NCBIfam" id="TIGR03026">
    <property type="entry name" value="NDP-sugDHase"/>
    <property type="match status" value="1"/>
</dbReference>
<dbReference type="SUPFAM" id="SSF51735">
    <property type="entry name" value="NAD(P)-binding Rossmann-fold domains"/>
    <property type="match status" value="1"/>
</dbReference>
<evidence type="ECO:0000259" key="7">
    <source>
        <dbReference type="SMART" id="SM00984"/>
    </source>
</evidence>
<dbReference type="SUPFAM" id="SSF52413">
    <property type="entry name" value="UDP-glucose/GDP-mannose dehydrogenase C-terminal domain"/>
    <property type="match status" value="1"/>
</dbReference>
<dbReference type="Gene3D" id="1.20.5.100">
    <property type="entry name" value="Cytochrome c1, transmembrane anchor, C-terminal"/>
    <property type="match status" value="1"/>
</dbReference>
<dbReference type="PANTHER" id="PTHR43750:SF3">
    <property type="entry name" value="UDP-GLUCOSE 6-DEHYDROGENASE TUAD"/>
    <property type="match status" value="1"/>
</dbReference>
<organism evidence="8">
    <name type="scientific">bioreactor metagenome</name>
    <dbReference type="NCBI Taxonomy" id="1076179"/>
    <lineage>
        <taxon>unclassified sequences</taxon>
        <taxon>metagenomes</taxon>
        <taxon>ecological metagenomes</taxon>
    </lineage>
</organism>
<evidence type="ECO:0000256" key="3">
    <source>
        <dbReference type="ARBA" id="ARBA00012954"/>
    </source>
</evidence>
<dbReference type="InterPro" id="IPR036291">
    <property type="entry name" value="NAD(P)-bd_dom_sf"/>
</dbReference>
<dbReference type="InterPro" id="IPR028357">
    <property type="entry name" value="UDPglc_DH_bac"/>
</dbReference>
<dbReference type="PANTHER" id="PTHR43750">
    <property type="entry name" value="UDP-GLUCOSE 6-DEHYDROGENASE TUAD"/>
    <property type="match status" value="1"/>
</dbReference>
<keyword evidence="4 8" id="KW-0560">Oxidoreductase</keyword>
<evidence type="ECO:0000256" key="4">
    <source>
        <dbReference type="ARBA" id="ARBA00023002"/>
    </source>
</evidence>
<dbReference type="InterPro" id="IPR036220">
    <property type="entry name" value="UDP-Glc/GDP-Man_DH_C_sf"/>
</dbReference>
<dbReference type="GO" id="GO:0051287">
    <property type="term" value="F:NAD binding"/>
    <property type="evidence" value="ECO:0007669"/>
    <property type="project" value="InterPro"/>
</dbReference>
<dbReference type="Gene3D" id="3.40.50.720">
    <property type="entry name" value="NAD(P)-binding Rossmann-like Domain"/>
    <property type="match status" value="2"/>
</dbReference>
<gene>
    <name evidence="8" type="primary">ywqF_4</name>
    <name evidence="8" type="ORF">SDC9_60420</name>
</gene>
<dbReference type="GO" id="GO:0003979">
    <property type="term" value="F:UDP-glucose 6-dehydrogenase activity"/>
    <property type="evidence" value="ECO:0007669"/>
    <property type="project" value="UniProtKB-EC"/>
</dbReference>
<sequence>MRICMIGTGYVGLVTGACFAENGNDVWCVDVNKQKIDALNEGHIPIYEPGLEEIVRRNTTQGRLHFTTSLKEGMENALFIFIAVGTPPDSNGAADLSFVYNVAKEIGENLESYKIVVTKSTVPVGTTLKVKEIISQQLALRNRFDLEFDVAFCPEFLKEGSAVDDFKKPDRVVFGTENNRTAELLKELFNPFVLRDNRMISMSIPSAELTKYASNAMLATRISFMNELARFCEVVDADIDEVRMGMGTDSRIGLAFLYAGIGYGGSCFPKDVKALIQSGEEMEQPFSLLESVEKINQDQKEWFLKKILNHFDNEVKGKTFAIWGLSFKPHTDDIREAPSIYIISRLVSLGASIRAYDPVASENAEAALEQFKDNITFCSDNYEALEESDALLLLTEWPLFRGPDFARMKELLKTPVIFDGRNQYNPEHLKSMGFKYWSVGRRGRE</sequence>
<dbReference type="GO" id="GO:0000271">
    <property type="term" value="P:polysaccharide biosynthetic process"/>
    <property type="evidence" value="ECO:0007669"/>
    <property type="project" value="InterPro"/>
</dbReference>